<keyword evidence="2 4" id="KW-0732">Signal</keyword>
<dbReference type="GO" id="GO:0030247">
    <property type="term" value="F:polysaccharide binding"/>
    <property type="evidence" value="ECO:0007669"/>
    <property type="project" value="InterPro"/>
</dbReference>
<accession>A0AAW1W7V8</accession>
<evidence type="ECO:0000256" key="3">
    <source>
        <dbReference type="SAM" id="Phobius"/>
    </source>
</evidence>
<protein>
    <recommendedName>
        <fullName evidence="5">Wall-associated receptor kinase galacturonan-binding domain-containing protein</fullName>
    </recommendedName>
</protein>
<sequence length="361" mass="41795">MMLRRVWLACTVMATISFVICHHHAKGNKHCEPTSCGDLHGIRYPFRVKINGAYDPNCVSHPAELSCEQDHTILNLFNGTYYVKDIDYSFGVIRVVDPGLLSDTCPFRPLLHRLTRSDVDDENQYEHFGESNLVVLFDCSSPFDSAEYIKINCSSTSSSSSAPYSYIMLGDGVEDLHSCNMTGITMLEETARNISFSVIRDELRKGFELSWRNFLPSEYCYKRFQSLHCFRDYLKRSLVRVTKITGWSLMARMILGLIVFLVVWSYKLYWKKFLKEDAVEEICNACKKRMQRRYSYSDVKKMARECWKKIRNCSYSDIKKMAFDLKNIMPTEDIPYDSDETDSEEISILQQISATESTSMV</sequence>
<feature type="transmembrane region" description="Helical" evidence="3">
    <location>
        <begin position="244"/>
        <end position="266"/>
    </location>
</feature>
<keyword evidence="3" id="KW-1133">Transmembrane helix</keyword>
<evidence type="ECO:0000313" key="7">
    <source>
        <dbReference type="Proteomes" id="UP001457282"/>
    </source>
</evidence>
<name>A0AAW1W7V8_RUBAR</name>
<evidence type="ECO:0000256" key="4">
    <source>
        <dbReference type="SAM" id="SignalP"/>
    </source>
</evidence>
<dbReference type="AlphaFoldDB" id="A0AAW1W7V8"/>
<keyword evidence="7" id="KW-1185">Reference proteome</keyword>
<organism evidence="6 7">
    <name type="scientific">Rubus argutus</name>
    <name type="common">Southern blackberry</name>
    <dbReference type="NCBI Taxonomy" id="59490"/>
    <lineage>
        <taxon>Eukaryota</taxon>
        <taxon>Viridiplantae</taxon>
        <taxon>Streptophyta</taxon>
        <taxon>Embryophyta</taxon>
        <taxon>Tracheophyta</taxon>
        <taxon>Spermatophyta</taxon>
        <taxon>Magnoliopsida</taxon>
        <taxon>eudicotyledons</taxon>
        <taxon>Gunneridae</taxon>
        <taxon>Pentapetalae</taxon>
        <taxon>rosids</taxon>
        <taxon>fabids</taxon>
        <taxon>Rosales</taxon>
        <taxon>Rosaceae</taxon>
        <taxon>Rosoideae</taxon>
        <taxon>Rosoideae incertae sedis</taxon>
        <taxon>Rubus</taxon>
    </lineage>
</organism>
<feature type="chain" id="PRO_5043901166" description="Wall-associated receptor kinase galacturonan-binding domain-containing protein" evidence="4">
    <location>
        <begin position="18"/>
        <end position="361"/>
    </location>
</feature>
<gene>
    <name evidence="6" type="ORF">M0R45_027961</name>
</gene>
<comment type="subcellular location">
    <subcellularLocation>
        <location evidence="1">Membrane</location>
        <topology evidence="1">Single-pass membrane protein</topology>
    </subcellularLocation>
</comment>
<dbReference type="PANTHER" id="PTHR33138">
    <property type="entry name" value="OS01G0690200 PROTEIN"/>
    <property type="match status" value="1"/>
</dbReference>
<proteinExistence type="predicted"/>
<dbReference type="Pfam" id="PF13947">
    <property type="entry name" value="GUB_WAK_bind"/>
    <property type="match status" value="1"/>
</dbReference>
<dbReference type="Proteomes" id="UP001457282">
    <property type="component" value="Unassembled WGS sequence"/>
</dbReference>
<evidence type="ECO:0000256" key="2">
    <source>
        <dbReference type="ARBA" id="ARBA00022729"/>
    </source>
</evidence>
<comment type="caution">
    <text evidence="6">The sequence shown here is derived from an EMBL/GenBank/DDBJ whole genome shotgun (WGS) entry which is preliminary data.</text>
</comment>
<evidence type="ECO:0000256" key="1">
    <source>
        <dbReference type="ARBA" id="ARBA00004167"/>
    </source>
</evidence>
<feature type="signal peptide" evidence="4">
    <location>
        <begin position="1"/>
        <end position="17"/>
    </location>
</feature>
<dbReference type="EMBL" id="JBEDUW010000006">
    <property type="protein sequence ID" value="KAK9919365.1"/>
    <property type="molecule type" value="Genomic_DNA"/>
</dbReference>
<dbReference type="GO" id="GO:0016020">
    <property type="term" value="C:membrane"/>
    <property type="evidence" value="ECO:0007669"/>
    <property type="project" value="UniProtKB-SubCell"/>
</dbReference>
<evidence type="ECO:0000259" key="5">
    <source>
        <dbReference type="Pfam" id="PF13947"/>
    </source>
</evidence>
<feature type="domain" description="Wall-associated receptor kinase galacturonan-binding" evidence="5">
    <location>
        <begin position="31"/>
        <end position="97"/>
    </location>
</feature>
<dbReference type="InterPro" id="IPR025287">
    <property type="entry name" value="WAK_GUB"/>
</dbReference>
<keyword evidence="3" id="KW-0472">Membrane</keyword>
<dbReference type="PANTHER" id="PTHR33138:SF30">
    <property type="entry name" value="LEAF RUST 10 DISEASE-RESISTANCE LOCUS RECEPTOR-LIKE PROTEIN KINASE-LIKE 2.7"/>
    <property type="match status" value="1"/>
</dbReference>
<keyword evidence="3" id="KW-0812">Transmembrane</keyword>
<reference evidence="6 7" key="1">
    <citation type="journal article" date="2023" name="G3 (Bethesda)">
        <title>A chromosome-length genome assembly and annotation of blackberry (Rubus argutus, cv. 'Hillquist').</title>
        <authorList>
            <person name="Bruna T."/>
            <person name="Aryal R."/>
            <person name="Dudchenko O."/>
            <person name="Sargent D.J."/>
            <person name="Mead D."/>
            <person name="Buti M."/>
            <person name="Cavallini A."/>
            <person name="Hytonen T."/>
            <person name="Andres J."/>
            <person name="Pham M."/>
            <person name="Weisz D."/>
            <person name="Mascagni F."/>
            <person name="Usai G."/>
            <person name="Natali L."/>
            <person name="Bassil N."/>
            <person name="Fernandez G.E."/>
            <person name="Lomsadze A."/>
            <person name="Armour M."/>
            <person name="Olukolu B."/>
            <person name="Poorten T."/>
            <person name="Britton C."/>
            <person name="Davik J."/>
            <person name="Ashrafi H."/>
            <person name="Aiden E.L."/>
            <person name="Borodovsky M."/>
            <person name="Worthington M."/>
        </authorList>
    </citation>
    <scope>NUCLEOTIDE SEQUENCE [LARGE SCALE GENOMIC DNA]</scope>
    <source>
        <strain evidence="6">PI 553951</strain>
    </source>
</reference>
<evidence type="ECO:0000313" key="6">
    <source>
        <dbReference type="EMBL" id="KAK9919365.1"/>
    </source>
</evidence>